<dbReference type="GeneID" id="34611640"/>
<evidence type="ECO:0000313" key="2">
    <source>
        <dbReference type="EMBL" id="OJJ48498.1"/>
    </source>
</evidence>
<feature type="compositionally biased region" description="Polar residues" evidence="1">
    <location>
        <begin position="13"/>
        <end position="26"/>
    </location>
</feature>
<proteinExistence type="predicted"/>
<evidence type="ECO:0000256" key="1">
    <source>
        <dbReference type="SAM" id="MobiDB-lite"/>
    </source>
</evidence>
<dbReference type="OrthoDB" id="5339332at2759"/>
<dbReference type="RefSeq" id="XP_022583008.1">
    <property type="nucleotide sequence ID" value="XM_022725175.1"/>
</dbReference>
<feature type="region of interest" description="Disordered" evidence="1">
    <location>
        <begin position="77"/>
        <end position="108"/>
    </location>
</feature>
<name>A0A1L9SMS4_9EURO</name>
<keyword evidence="3" id="KW-1185">Reference proteome</keyword>
<dbReference type="AlphaFoldDB" id="A0A1L9SMS4"/>
<dbReference type="Proteomes" id="UP000184188">
    <property type="component" value="Unassembled WGS sequence"/>
</dbReference>
<evidence type="ECO:0000313" key="3">
    <source>
        <dbReference type="Proteomes" id="UP000184188"/>
    </source>
</evidence>
<protein>
    <submittedName>
        <fullName evidence="2">Uncharacterized protein</fullName>
    </submittedName>
</protein>
<organism evidence="2 3">
    <name type="scientific">Penicilliopsis zonata CBS 506.65</name>
    <dbReference type="NCBI Taxonomy" id="1073090"/>
    <lineage>
        <taxon>Eukaryota</taxon>
        <taxon>Fungi</taxon>
        <taxon>Dikarya</taxon>
        <taxon>Ascomycota</taxon>
        <taxon>Pezizomycotina</taxon>
        <taxon>Eurotiomycetes</taxon>
        <taxon>Eurotiomycetidae</taxon>
        <taxon>Eurotiales</taxon>
        <taxon>Aspergillaceae</taxon>
        <taxon>Penicilliopsis</taxon>
    </lineage>
</organism>
<dbReference type="VEuPathDB" id="FungiDB:ASPZODRAFT_14633"/>
<accession>A0A1L9SMS4</accession>
<dbReference type="STRING" id="1073090.A0A1L9SMS4"/>
<sequence length="409" mass="43985">MDCRSDREPAQLNGIQLPSTLPSTLPSARPRRWSRFTSSSFASPAREPAVSAHPGPRHLDSAGLDEPALAHRTTALYQLNRSSKPFSSRKSRPAQATSRSSSTLASQPVLVRAYSGHAQDRPEPARMPSRRSFLLSRAPAARPRGPELPSDEDFSIEGILRAIEPDIRGTLDSIAEICGRSKLSLANEYSSHIAPLGEIRAPPGGLLTVDEATPSHEGQTDESVAILDDDASLADGRDASYPFSYYSYPHNPSFQPLAAFSAGDGSSVQVQPDTPRSGPFMDLGLEMEPDHLQALPATREFSSRPKSSGRALLATQVESLGQAVLQSITTPAIVSEMHLDAQADGYSLSAGSRPLPSNHETRVDLQGFVKWFRVATQYPAAETASSQQSAETRLRAMLEQVDAGVAHTA</sequence>
<gene>
    <name evidence="2" type="ORF">ASPZODRAFT_14633</name>
</gene>
<feature type="region of interest" description="Disordered" evidence="1">
    <location>
        <begin position="1"/>
        <end position="63"/>
    </location>
</feature>
<dbReference type="EMBL" id="KV878339">
    <property type="protein sequence ID" value="OJJ48498.1"/>
    <property type="molecule type" value="Genomic_DNA"/>
</dbReference>
<feature type="compositionally biased region" description="Polar residues" evidence="1">
    <location>
        <begin position="94"/>
        <end position="106"/>
    </location>
</feature>
<reference evidence="3" key="1">
    <citation type="journal article" date="2017" name="Genome Biol.">
        <title>Comparative genomics reveals high biological diversity and specific adaptations in the industrially and medically important fungal genus Aspergillus.</title>
        <authorList>
            <person name="de Vries R.P."/>
            <person name="Riley R."/>
            <person name="Wiebenga A."/>
            <person name="Aguilar-Osorio G."/>
            <person name="Amillis S."/>
            <person name="Uchima C.A."/>
            <person name="Anderluh G."/>
            <person name="Asadollahi M."/>
            <person name="Askin M."/>
            <person name="Barry K."/>
            <person name="Battaglia E."/>
            <person name="Bayram O."/>
            <person name="Benocci T."/>
            <person name="Braus-Stromeyer S.A."/>
            <person name="Caldana C."/>
            <person name="Canovas D."/>
            <person name="Cerqueira G.C."/>
            <person name="Chen F."/>
            <person name="Chen W."/>
            <person name="Choi C."/>
            <person name="Clum A."/>
            <person name="Dos Santos R.A."/>
            <person name="Damasio A.R."/>
            <person name="Diallinas G."/>
            <person name="Emri T."/>
            <person name="Fekete E."/>
            <person name="Flipphi M."/>
            <person name="Freyberg S."/>
            <person name="Gallo A."/>
            <person name="Gournas C."/>
            <person name="Habgood R."/>
            <person name="Hainaut M."/>
            <person name="Harispe M.L."/>
            <person name="Henrissat B."/>
            <person name="Hilden K.S."/>
            <person name="Hope R."/>
            <person name="Hossain A."/>
            <person name="Karabika E."/>
            <person name="Karaffa L."/>
            <person name="Karanyi Z."/>
            <person name="Krasevec N."/>
            <person name="Kuo A."/>
            <person name="Kusch H."/>
            <person name="LaButti K."/>
            <person name="Lagendijk E.L."/>
            <person name="Lapidus A."/>
            <person name="Levasseur A."/>
            <person name="Lindquist E."/>
            <person name="Lipzen A."/>
            <person name="Logrieco A.F."/>
            <person name="MacCabe A."/>
            <person name="Maekelae M.R."/>
            <person name="Malavazi I."/>
            <person name="Melin P."/>
            <person name="Meyer V."/>
            <person name="Mielnichuk N."/>
            <person name="Miskei M."/>
            <person name="Molnar A.P."/>
            <person name="Mule G."/>
            <person name="Ngan C.Y."/>
            <person name="Orejas M."/>
            <person name="Orosz E."/>
            <person name="Ouedraogo J.P."/>
            <person name="Overkamp K.M."/>
            <person name="Park H.-S."/>
            <person name="Perrone G."/>
            <person name="Piumi F."/>
            <person name="Punt P.J."/>
            <person name="Ram A.F."/>
            <person name="Ramon A."/>
            <person name="Rauscher S."/>
            <person name="Record E."/>
            <person name="Riano-Pachon D.M."/>
            <person name="Robert V."/>
            <person name="Roehrig J."/>
            <person name="Ruller R."/>
            <person name="Salamov A."/>
            <person name="Salih N.S."/>
            <person name="Samson R.A."/>
            <person name="Sandor E."/>
            <person name="Sanguinetti M."/>
            <person name="Schuetze T."/>
            <person name="Sepcic K."/>
            <person name="Shelest E."/>
            <person name="Sherlock G."/>
            <person name="Sophianopoulou V."/>
            <person name="Squina F.M."/>
            <person name="Sun H."/>
            <person name="Susca A."/>
            <person name="Todd R.B."/>
            <person name="Tsang A."/>
            <person name="Unkles S.E."/>
            <person name="van de Wiele N."/>
            <person name="van Rossen-Uffink D."/>
            <person name="Oliveira J.V."/>
            <person name="Vesth T.C."/>
            <person name="Visser J."/>
            <person name="Yu J.-H."/>
            <person name="Zhou M."/>
            <person name="Andersen M.R."/>
            <person name="Archer D.B."/>
            <person name="Baker S.E."/>
            <person name="Benoit I."/>
            <person name="Brakhage A.A."/>
            <person name="Braus G.H."/>
            <person name="Fischer R."/>
            <person name="Frisvad J.C."/>
            <person name="Goldman G.H."/>
            <person name="Houbraken J."/>
            <person name="Oakley B."/>
            <person name="Pocsi I."/>
            <person name="Scazzocchio C."/>
            <person name="Seiboth B."/>
            <person name="vanKuyk P.A."/>
            <person name="Wortman J."/>
            <person name="Dyer P.S."/>
            <person name="Grigoriev I.V."/>
        </authorList>
    </citation>
    <scope>NUCLEOTIDE SEQUENCE [LARGE SCALE GENOMIC DNA]</scope>
    <source>
        <strain evidence="3">CBS 506.65</strain>
    </source>
</reference>